<evidence type="ECO:0000256" key="2">
    <source>
        <dbReference type="SAM" id="SignalP"/>
    </source>
</evidence>
<dbReference type="AlphaFoldDB" id="A0A6J5GZ17"/>
<keyword evidence="4" id="KW-1185">Reference proteome</keyword>
<feature type="signal peptide" evidence="2">
    <location>
        <begin position="1"/>
        <end position="22"/>
    </location>
</feature>
<keyword evidence="2" id="KW-0732">Signal</keyword>
<dbReference type="Proteomes" id="UP000494119">
    <property type="component" value="Unassembled WGS sequence"/>
</dbReference>
<evidence type="ECO:0000256" key="1">
    <source>
        <dbReference type="SAM" id="MobiDB-lite"/>
    </source>
</evidence>
<gene>
    <name evidence="3" type="ORF">LMG28688_06646</name>
</gene>
<evidence type="ECO:0008006" key="5">
    <source>
        <dbReference type="Google" id="ProtNLM"/>
    </source>
</evidence>
<feature type="chain" id="PRO_5026714636" description="DUF4148 domain-containing protein" evidence="2">
    <location>
        <begin position="23"/>
        <end position="111"/>
    </location>
</feature>
<organism evidence="3 4">
    <name type="scientific">Paraburkholderia caffeinitolerans</name>
    <dbReference type="NCBI Taxonomy" id="1723730"/>
    <lineage>
        <taxon>Bacteria</taxon>
        <taxon>Pseudomonadati</taxon>
        <taxon>Pseudomonadota</taxon>
        <taxon>Betaproteobacteria</taxon>
        <taxon>Burkholderiales</taxon>
        <taxon>Burkholderiaceae</taxon>
        <taxon>Paraburkholderia</taxon>
    </lineage>
</organism>
<name>A0A6J5GZ17_9BURK</name>
<accession>A0A6J5GZ17</accession>
<evidence type="ECO:0000313" key="4">
    <source>
        <dbReference type="Proteomes" id="UP000494119"/>
    </source>
</evidence>
<feature type="region of interest" description="Disordered" evidence="1">
    <location>
        <begin position="78"/>
        <end position="111"/>
    </location>
</feature>
<protein>
    <recommendedName>
        <fullName evidence="5">DUF4148 domain-containing protein</fullName>
    </recommendedName>
</protein>
<proteinExistence type="predicted"/>
<sequence>MKPTLFSCLLAAVLAAPVSAFSQPIITRAQVRDQLVTFESATVPGTPGDAHYPDAVLAAANGGAKTAMAARAFGDHGGVAAGSSEAGRRSQRTVSGDMNDVPGLKPIYFGQ</sequence>
<dbReference type="EMBL" id="CADIKL010000055">
    <property type="protein sequence ID" value="CAB3807911.1"/>
    <property type="molecule type" value="Genomic_DNA"/>
</dbReference>
<dbReference type="RefSeq" id="WP_042271309.1">
    <property type="nucleotide sequence ID" value="NZ_CADIKL010000055.1"/>
</dbReference>
<evidence type="ECO:0000313" key="3">
    <source>
        <dbReference type="EMBL" id="CAB3807911.1"/>
    </source>
</evidence>
<reference evidence="3 4" key="1">
    <citation type="submission" date="2020-04" db="EMBL/GenBank/DDBJ databases">
        <authorList>
            <person name="De Canck E."/>
        </authorList>
    </citation>
    <scope>NUCLEOTIDE SEQUENCE [LARGE SCALE GENOMIC DNA]</scope>
    <source>
        <strain evidence="3 4">LMG 28688</strain>
    </source>
</reference>